<dbReference type="Proteomes" id="UP000663852">
    <property type="component" value="Unassembled WGS sequence"/>
</dbReference>
<evidence type="ECO:0000313" key="2">
    <source>
        <dbReference type="EMBL" id="CAF0998177.1"/>
    </source>
</evidence>
<evidence type="ECO:0000313" key="1">
    <source>
        <dbReference type="EMBL" id="CAF0843660.1"/>
    </source>
</evidence>
<evidence type="ECO:0000313" key="4">
    <source>
        <dbReference type="Proteomes" id="UP000663852"/>
    </source>
</evidence>
<accession>A0A814GM23</accession>
<evidence type="ECO:0000313" key="3">
    <source>
        <dbReference type="Proteomes" id="UP000663828"/>
    </source>
</evidence>
<dbReference type="EMBL" id="CAJNOR010000217">
    <property type="protein sequence ID" value="CAF0843660.1"/>
    <property type="molecule type" value="Genomic_DNA"/>
</dbReference>
<keyword evidence="3" id="KW-1185">Reference proteome</keyword>
<protein>
    <submittedName>
        <fullName evidence="2">Uncharacterized protein</fullName>
    </submittedName>
</protein>
<gene>
    <name evidence="2" type="ORF">EDS130_LOCUS14741</name>
    <name evidence="1" type="ORF">XAT740_LOCUS5106</name>
</gene>
<sequence length="278" mass="31265">MAYFNPLPMAIVQKLEESRIPRGSIIFYRNDQWVFQGGSTANEEHALCSQPFDSLGPFDIQPVTISFEMIPATCQYTILSIGNQRLRTEERATGYYAPIAQITLEGSARSTANIPDHATHFCWLYPPNNVPSAEIIGANNEYERNLLHIGGFAYFKLNATNNSALELIRVNALIASAKNGLTFEGPYPWRAEFTDRLWSENRFQPVTLSNLREKGARYFAFINPYETFVTTNDRSSWTPSSNGAFAYLFNDDHSAHPFDCYFPVSDDCLGVAPSAEDV</sequence>
<dbReference type="EMBL" id="CAJNOJ010000061">
    <property type="protein sequence ID" value="CAF0998177.1"/>
    <property type="molecule type" value="Genomic_DNA"/>
</dbReference>
<comment type="caution">
    <text evidence="2">The sequence shown here is derived from an EMBL/GenBank/DDBJ whole genome shotgun (WGS) entry which is preliminary data.</text>
</comment>
<proteinExistence type="predicted"/>
<name>A0A814GM23_ADIRI</name>
<dbReference type="AlphaFoldDB" id="A0A814GM23"/>
<dbReference type="Proteomes" id="UP000663828">
    <property type="component" value="Unassembled WGS sequence"/>
</dbReference>
<dbReference type="OrthoDB" id="1711136at2759"/>
<organism evidence="2 4">
    <name type="scientific">Adineta ricciae</name>
    <name type="common">Rotifer</name>
    <dbReference type="NCBI Taxonomy" id="249248"/>
    <lineage>
        <taxon>Eukaryota</taxon>
        <taxon>Metazoa</taxon>
        <taxon>Spiralia</taxon>
        <taxon>Gnathifera</taxon>
        <taxon>Rotifera</taxon>
        <taxon>Eurotatoria</taxon>
        <taxon>Bdelloidea</taxon>
        <taxon>Adinetida</taxon>
        <taxon>Adinetidae</taxon>
        <taxon>Adineta</taxon>
    </lineage>
</organism>
<reference evidence="2" key="1">
    <citation type="submission" date="2021-02" db="EMBL/GenBank/DDBJ databases">
        <authorList>
            <person name="Nowell W R."/>
        </authorList>
    </citation>
    <scope>NUCLEOTIDE SEQUENCE</scope>
</reference>